<dbReference type="InterPro" id="IPR018247">
    <property type="entry name" value="EF_Hand_1_Ca_BS"/>
</dbReference>
<reference evidence="4" key="2">
    <citation type="submission" date="2024-04" db="EMBL/GenBank/DDBJ databases">
        <authorList>
            <person name="Chen Y."/>
            <person name="Shah S."/>
            <person name="Dougan E. K."/>
            <person name="Thang M."/>
            <person name="Chan C."/>
        </authorList>
    </citation>
    <scope>NUCLEOTIDE SEQUENCE [LARGE SCALE GENOMIC DNA]</scope>
</reference>
<dbReference type="CDD" id="cd00051">
    <property type="entry name" value="EFh"/>
    <property type="match status" value="1"/>
</dbReference>
<evidence type="ECO:0000313" key="3">
    <source>
        <dbReference type="EMBL" id="CAI3997442.1"/>
    </source>
</evidence>
<dbReference type="SMART" id="SM00054">
    <property type="entry name" value="EFh"/>
    <property type="match status" value="2"/>
</dbReference>
<sequence length="250" mass="27990">MGRVQNNLFFWHPSLRAGVGGLDGVSRHLQPWQIEKELDETFSDRRLLVEAEAMDPTSLGIERREKVEEVEPSVGGSGYLPEVPLLPEVQRWGGQVNMSLVPLLRALEDSGHAEVLQAYSSLSSDHKHKLAEALRKLEMPTQEVEGQSSQEGAFSRISSTATLEGVSPKPILRPASRPLSPAVEAKLKECFDEISKRSGMIDLSTYKQVMRKLQVPLDDDQMERVFESVDRNKDGKLSFDEYTKLVMLGM</sequence>
<reference evidence="3" key="1">
    <citation type="submission" date="2022-10" db="EMBL/GenBank/DDBJ databases">
        <authorList>
            <person name="Chen Y."/>
            <person name="Dougan E. K."/>
            <person name="Chan C."/>
            <person name="Rhodes N."/>
            <person name="Thang M."/>
        </authorList>
    </citation>
    <scope>NUCLEOTIDE SEQUENCE</scope>
</reference>
<feature type="domain" description="EF-hand" evidence="2">
    <location>
        <begin position="217"/>
        <end position="250"/>
    </location>
</feature>
<dbReference type="PROSITE" id="PS00018">
    <property type="entry name" value="EF_HAND_1"/>
    <property type="match status" value="1"/>
</dbReference>
<dbReference type="EMBL" id="CAMXCT030002335">
    <property type="protein sequence ID" value="CAL4784754.1"/>
    <property type="molecule type" value="Genomic_DNA"/>
</dbReference>
<dbReference type="InterPro" id="IPR002048">
    <property type="entry name" value="EF_hand_dom"/>
</dbReference>
<evidence type="ECO:0000313" key="6">
    <source>
        <dbReference type="Proteomes" id="UP001152797"/>
    </source>
</evidence>
<dbReference type="EMBL" id="CAMXCT020002335">
    <property type="protein sequence ID" value="CAL1150817.1"/>
    <property type="molecule type" value="Genomic_DNA"/>
</dbReference>
<dbReference type="GO" id="GO:0005509">
    <property type="term" value="F:calcium ion binding"/>
    <property type="evidence" value="ECO:0007669"/>
    <property type="project" value="InterPro"/>
</dbReference>
<protein>
    <submittedName>
        <fullName evidence="5">Kinesin-related protein 1</fullName>
    </submittedName>
</protein>
<dbReference type="PROSITE" id="PS50222">
    <property type="entry name" value="EF_HAND_2"/>
    <property type="match status" value="1"/>
</dbReference>
<keyword evidence="6" id="KW-1185">Reference proteome</keyword>
<dbReference type="OrthoDB" id="26525at2759"/>
<gene>
    <name evidence="3" type="ORF">C1SCF055_LOCUS23824</name>
</gene>
<evidence type="ECO:0000259" key="2">
    <source>
        <dbReference type="PROSITE" id="PS50222"/>
    </source>
</evidence>
<dbReference type="EMBL" id="CAMXCT010002335">
    <property type="protein sequence ID" value="CAI3997442.1"/>
    <property type="molecule type" value="Genomic_DNA"/>
</dbReference>
<evidence type="ECO:0000313" key="5">
    <source>
        <dbReference type="EMBL" id="CAL4784754.1"/>
    </source>
</evidence>
<organism evidence="3">
    <name type="scientific">Cladocopium goreaui</name>
    <dbReference type="NCBI Taxonomy" id="2562237"/>
    <lineage>
        <taxon>Eukaryota</taxon>
        <taxon>Sar</taxon>
        <taxon>Alveolata</taxon>
        <taxon>Dinophyceae</taxon>
        <taxon>Suessiales</taxon>
        <taxon>Symbiodiniaceae</taxon>
        <taxon>Cladocopium</taxon>
    </lineage>
</organism>
<comment type="caution">
    <text evidence="3">The sequence shown here is derived from an EMBL/GenBank/DDBJ whole genome shotgun (WGS) entry which is preliminary data.</text>
</comment>
<accession>A0A9P1CRX8</accession>
<name>A0A9P1CRX8_9DINO</name>
<dbReference type="AlphaFoldDB" id="A0A9P1CRX8"/>
<proteinExistence type="predicted"/>
<evidence type="ECO:0000313" key="4">
    <source>
        <dbReference type="EMBL" id="CAL1150817.1"/>
    </source>
</evidence>
<dbReference type="Pfam" id="PF13499">
    <property type="entry name" value="EF-hand_7"/>
    <property type="match status" value="1"/>
</dbReference>
<dbReference type="Gene3D" id="1.10.238.10">
    <property type="entry name" value="EF-hand"/>
    <property type="match status" value="1"/>
</dbReference>
<keyword evidence="1" id="KW-0106">Calcium</keyword>
<dbReference type="Proteomes" id="UP001152797">
    <property type="component" value="Unassembled WGS sequence"/>
</dbReference>
<evidence type="ECO:0000256" key="1">
    <source>
        <dbReference type="ARBA" id="ARBA00022837"/>
    </source>
</evidence>
<dbReference type="SUPFAM" id="SSF47473">
    <property type="entry name" value="EF-hand"/>
    <property type="match status" value="1"/>
</dbReference>
<dbReference type="InterPro" id="IPR011992">
    <property type="entry name" value="EF-hand-dom_pair"/>
</dbReference>